<dbReference type="SUPFAM" id="SSF69593">
    <property type="entry name" value="Glycerol-3-phosphate (1)-acyltransferase"/>
    <property type="match status" value="1"/>
</dbReference>
<name>A0A381S947_9ZZZZ</name>
<keyword evidence="2" id="KW-0012">Acyltransferase</keyword>
<evidence type="ECO:0000313" key="4">
    <source>
        <dbReference type="EMBL" id="SUZ99831.1"/>
    </source>
</evidence>
<reference evidence="4" key="1">
    <citation type="submission" date="2018-05" db="EMBL/GenBank/DDBJ databases">
        <authorList>
            <person name="Lanie J.A."/>
            <person name="Ng W.-L."/>
            <person name="Kazmierczak K.M."/>
            <person name="Andrzejewski T.M."/>
            <person name="Davidsen T.M."/>
            <person name="Wayne K.J."/>
            <person name="Tettelin H."/>
            <person name="Glass J.I."/>
            <person name="Rusch D."/>
            <person name="Podicherti R."/>
            <person name="Tsui H.-C.T."/>
            <person name="Winkler M.E."/>
        </authorList>
    </citation>
    <scope>NUCLEOTIDE SEQUENCE</scope>
</reference>
<organism evidence="4">
    <name type="scientific">marine metagenome</name>
    <dbReference type="NCBI Taxonomy" id="408172"/>
    <lineage>
        <taxon>unclassified sequences</taxon>
        <taxon>metagenomes</taxon>
        <taxon>ecological metagenomes</taxon>
    </lineage>
</organism>
<proteinExistence type="predicted"/>
<evidence type="ECO:0000256" key="1">
    <source>
        <dbReference type="ARBA" id="ARBA00022679"/>
    </source>
</evidence>
<protein>
    <recommendedName>
        <fullName evidence="3">Phospholipid/glycerol acyltransferase domain-containing protein</fullName>
    </recommendedName>
</protein>
<accession>A0A381S947</accession>
<feature type="non-terminal residue" evidence="4">
    <location>
        <position position="1"/>
    </location>
</feature>
<dbReference type="GO" id="GO:0003841">
    <property type="term" value="F:1-acylglycerol-3-phosphate O-acyltransferase activity"/>
    <property type="evidence" value="ECO:0007669"/>
    <property type="project" value="TreeGrafter"/>
</dbReference>
<evidence type="ECO:0000256" key="2">
    <source>
        <dbReference type="ARBA" id="ARBA00023315"/>
    </source>
</evidence>
<dbReference type="PANTHER" id="PTHR10434">
    <property type="entry name" value="1-ACYL-SN-GLYCEROL-3-PHOSPHATE ACYLTRANSFERASE"/>
    <property type="match status" value="1"/>
</dbReference>
<keyword evidence="1" id="KW-0808">Transferase</keyword>
<dbReference type="GO" id="GO:0006654">
    <property type="term" value="P:phosphatidic acid biosynthetic process"/>
    <property type="evidence" value="ECO:0007669"/>
    <property type="project" value="TreeGrafter"/>
</dbReference>
<evidence type="ECO:0000259" key="3">
    <source>
        <dbReference type="SMART" id="SM00563"/>
    </source>
</evidence>
<dbReference type="AlphaFoldDB" id="A0A381S947"/>
<feature type="domain" description="Phospholipid/glycerol acyltransferase" evidence="3">
    <location>
        <begin position="1"/>
        <end position="110"/>
    </location>
</feature>
<dbReference type="EMBL" id="UINC01002742">
    <property type="protein sequence ID" value="SUZ99831.1"/>
    <property type="molecule type" value="Genomic_DNA"/>
</dbReference>
<dbReference type="PANTHER" id="PTHR10434:SF9">
    <property type="entry name" value="PHOSPHOLIPID_GLYCEROL ACYLTRANSFERASE DOMAIN-CONTAINING PROTEIN"/>
    <property type="match status" value="1"/>
</dbReference>
<gene>
    <name evidence="4" type="ORF">METZ01_LOCUS52685</name>
</gene>
<dbReference type="SMART" id="SM00563">
    <property type="entry name" value="PlsC"/>
    <property type="match status" value="1"/>
</dbReference>
<sequence length="148" mass="17275">VAPHTHWQDFIYAIIIRKVINQEINFIGKKELFKFPFGFFFRMMGGKPVDRGSKSNTVDIIAEMFKNNNQFRLGISPEGTRKKVEKWKTGFYYISKIASIPIISVTLNFKDKSTRFSKPFYPTNNMEEDFKKLKSFFIGVKGKVEQLS</sequence>
<dbReference type="Pfam" id="PF01553">
    <property type="entry name" value="Acyltransferase"/>
    <property type="match status" value="1"/>
</dbReference>
<dbReference type="InterPro" id="IPR002123">
    <property type="entry name" value="Plipid/glycerol_acylTrfase"/>
</dbReference>